<protein>
    <submittedName>
        <fullName evidence="2">Uncharacterized protein</fullName>
    </submittedName>
</protein>
<dbReference type="InterPro" id="IPR027417">
    <property type="entry name" value="P-loop_NTPase"/>
</dbReference>
<dbReference type="Gene3D" id="3.40.50.300">
    <property type="entry name" value="P-loop containing nucleotide triphosphate hydrolases"/>
    <property type="match status" value="1"/>
</dbReference>
<evidence type="ECO:0000313" key="1">
    <source>
        <dbReference type="Proteomes" id="UP000887578"/>
    </source>
</evidence>
<organism evidence="1 2">
    <name type="scientific">Panagrolaimus davidi</name>
    <dbReference type="NCBI Taxonomy" id="227884"/>
    <lineage>
        <taxon>Eukaryota</taxon>
        <taxon>Metazoa</taxon>
        <taxon>Ecdysozoa</taxon>
        <taxon>Nematoda</taxon>
        <taxon>Chromadorea</taxon>
        <taxon>Rhabditida</taxon>
        <taxon>Tylenchina</taxon>
        <taxon>Panagrolaimomorpha</taxon>
        <taxon>Panagrolaimoidea</taxon>
        <taxon>Panagrolaimidae</taxon>
        <taxon>Panagrolaimus</taxon>
    </lineage>
</organism>
<dbReference type="Proteomes" id="UP000887578">
    <property type="component" value="Unplaced"/>
</dbReference>
<dbReference type="WBParaSite" id="PDA_v2.g27710.t1">
    <property type="protein sequence ID" value="PDA_v2.g27710.t1"/>
    <property type="gene ID" value="PDA_v2.g27710"/>
</dbReference>
<accession>A0A914QK64</accession>
<sequence length="247" mass="27996">MQIRGEDDKKLTAQIYPNFEQNIYALRGIRAISSNDEMLEKLWALEDMDIEEGPKVRELSIEKYIFTIAFLEQTSAKTLICASSNNYVKDITLALQKSIPKAFRFGSAARIETNHKYNHSSLLSRCTVELGKIGNTKLKSFKLVICTLGLAPKLSDHGISAEHFDNIFIHNSQTVSEIDAWMALGLLANVNTNIYICGKLDDKKVKVDSEILQNDGIGYCISIFERLYYLTHYNINDNSQNVTIFEL</sequence>
<keyword evidence="1" id="KW-1185">Reference proteome</keyword>
<name>A0A914QK64_9BILA</name>
<proteinExistence type="predicted"/>
<evidence type="ECO:0000313" key="2">
    <source>
        <dbReference type="WBParaSite" id="PDA_v2.g27710.t1"/>
    </source>
</evidence>
<dbReference type="AlphaFoldDB" id="A0A914QK64"/>
<reference evidence="2" key="1">
    <citation type="submission" date="2022-11" db="UniProtKB">
        <authorList>
            <consortium name="WormBaseParasite"/>
        </authorList>
    </citation>
    <scope>IDENTIFICATION</scope>
</reference>